<evidence type="ECO:0000256" key="4">
    <source>
        <dbReference type="ARBA" id="ARBA00023163"/>
    </source>
</evidence>
<keyword evidence="2" id="KW-0479">Metal-binding</keyword>
<dbReference type="Proteomes" id="UP000076871">
    <property type="component" value="Unassembled WGS sequence"/>
</dbReference>
<name>A0A165GKA4_9APHY</name>
<dbReference type="AlphaFoldDB" id="A0A165GKA4"/>
<dbReference type="Pfam" id="PF00172">
    <property type="entry name" value="Zn_clus"/>
    <property type="match status" value="1"/>
</dbReference>
<evidence type="ECO:0000259" key="7">
    <source>
        <dbReference type="PROSITE" id="PS50048"/>
    </source>
</evidence>
<proteinExistence type="predicted"/>
<dbReference type="GO" id="GO:0000981">
    <property type="term" value="F:DNA-binding transcription factor activity, RNA polymerase II-specific"/>
    <property type="evidence" value="ECO:0007669"/>
    <property type="project" value="InterPro"/>
</dbReference>
<dbReference type="Pfam" id="PF04082">
    <property type="entry name" value="Fungal_trans"/>
    <property type="match status" value="1"/>
</dbReference>
<evidence type="ECO:0000256" key="6">
    <source>
        <dbReference type="SAM" id="MobiDB-lite"/>
    </source>
</evidence>
<keyword evidence="4" id="KW-0804">Transcription</keyword>
<keyword evidence="9" id="KW-1185">Reference proteome</keyword>
<feature type="domain" description="Zn(2)-C6 fungal-type" evidence="7">
    <location>
        <begin position="23"/>
        <end position="55"/>
    </location>
</feature>
<dbReference type="RefSeq" id="XP_040768210.1">
    <property type="nucleotide sequence ID" value="XM_040912108.1"/>
</dbReference>
<dbReference type="InterPro" id="IPR050815">
    <property type="entry name" value="TF_fung"/>
</dbReference>
<dbReference type="EMBL" id="KV427609">
    <property type="protein sequence ID" value="KZT10470.1"/>
    <property type="molecule type" value="Genomic_DNA"/>
</dbReference>
<feature type="region of interest" description="Disordered" evidence="6">
    <location>
        <begin position="1"/>
        <end position="21"/>
    </location>
</feature>
<dbReference type="GO" id="GO:0005634">
    <property type="term" value="C:nucleus"/>
    <property type="evidence" value="ECO:0007669"/>
    <property type="project" value="UniProtKB-SubCell"/>
</dbReference>
<protein>
    <recommendedName>
        <fullName evidence="7">Zn(2)-C6 fungal-type domain-containing protein</fullName>
    </recommendedName>
</protein>
<dbReference type="PROSITE" id="PS50048">
    <property type="entry name" value="ZN2_CY6_FUNGAL_2"/>
    <property type="match status" value="1"/>
</dbReference>
<evidence type="ECO:0000313" key="8">
    <source>
        <dbReference type="EMBL" id="KZT10470.1"/>
    </source>
</evidence>
<accession>A0A165GKA4</accession>
<dbReference type="InterPro" id="IPR036864">
    <property type="entry name" value="Zn2-C6_fun-type_DNA-bd_sf"/>
</dbReference>
<dbReference type="PANTHER" id="PTHR47338:SF29">
    <property type="entry name" value="ZN(2)-C6 FUNGAL-TYPE DOMAIN-CONTAINING PROTEIN"/>
    <property type="match status" value="1"/>
</dbReference>
<dbReference type="GeneID" id="63829136"/>
<gene>
    <name evidence="8" type="ORF">LAESUDRAFT_755967</name>
</gene>
<dbReference type="GO" id="GO:0003677">
    <property type="term" value="F:DNA binding"/>
    <property type="evidence" value="ECO:0007669"/>
    <property type="project" value="InterPro"/>
</dbReference>
<keyword evidence="5" id="KW-0539">Nucleus</keyword>
<reference evidence="8 9" key="1">
    <citation type="journal article" date="2016" name="Mol. Biol. Evol.">
        <title>Comparative Genomics of Early-Diverging Mushroom-Forming Fungi Provides Insights into the Origins of Lignocellulose Decay Capabilities.</title>
        <authorList>
            <person name="Nagy L.G."/>
            <person name="Riley R."/>
            <person name="Tritt A."/>
            <person name="Adam C."/>
            <person name="Daum C."/>
            <person name="Floudas D."/>
            <person name="Sun H."/>
            <person name="Yadav J.S."/>
            <person name="Pangilinan J."/>
            <person name="Larsson K.H."/>
            <person name="Matsuura K."/>
            <person name="Barry K."/>
            <person name="Labutti K."/>
            <person name="Kuo R."/>
            <person name="Ohm R.A."/>
            <person name="Bhattacharya S.S."/>
            <person name="Shirouzu T."/>
            <person name="Yoshinaga Y."/>
            <person name="Martin F.M."/>
            <person name="Grigoriev I.V."/>
            <person name="Hibbett D.S."/>
        </authorList>
    </citation>
    <scope>NUCLEOTIDE SEQUENCE [LARGE SCALE GENOMIC DNA]</scope>
    <source>
        <strain evidence="8 9">93-53</strain>
    </source>
</reference>
<dbReference type="InterPro" id="IPR007219">
    <property type="entry name" value="XnlR_reg_dom"/>
</dbReference>
<dbReference type="CDD" id="cd00067">
    <property type="entry name" value="GAL4"/>
    <property type="match status" value="1"/>
</dbReference>
<organism evidence="8 9">
    <name type="scientific">Laetiporus sulphureus 93-53</name>
    <dbReference type="NCBI Taxonomy" id="1314785"/>
    <lineage>
        <taxon>Eukaryota</taxon>
        <taxon>Fungi</taxon>
        <taxon>Dikarya</taxon>
        <taxon>Basidiomycota</taxon>
        <taxon>Agaricomycotina</taxon>
        <taxon>Agaricomycetes</taxon>
        <taxon>Polyporales</taxon>
        <taxon>Laetiporus</taxon>
    </lineage>
</organism>
<dbReference type="InParanoid" id="A0A165GKA4"/>
<evidence type="ECO:0000256" key="2">
    <source>
        <dbReference type="ARBA" id="ARBA00022723"/>
    </source>
</evidence>
<evidence type="ECO:0000256" key="1">
    <source>
        <dbReference type="ARBA" id="ARBA00004123"/>
    </source>
</evidence>
<dbReference type="Gene3D" id="4.10.240.10">
    <property type="entry name" value="Zn(2)-C6 fungal-type DNA-binding domain"/>
    <property type="match status" value="1"/>
</dbReference>
<dbReference type="GO" id="GO:0006351">
    <property type="term" value="P:DNA-templated transcription"/>
    <property type="evidence" value="ECO:0007669"/>
    <property type="project" value="InterPro"/>
</dbReference>
<dbReference type="InterPro" id="IPR001138">
    <property type="entry name" value="Zn2Cys6_DnaBD"/>
</dbReference>
<keyword evidence="3" id="KW-0805">Transcription regulation</keyword>
<evidence type="ECO:0000256" key="5">
    <source>
        <dbReference type="ARBA" id="ARBA00023242"/>
    </source>
</evidence>
<dbReference type="OrthoDB" id="2309723at2759"/>
<comment type="subcellular location">
    <subcellularLocation>
        <location evidence="1">Nucleus</location>
    </subcellularLocation>
</comment>
<dbReference type="PANTHER" id="PTHR47338">
    <property type="entry name" value="ZN(II)2CYS6 TRANSCRIPTION FACTOR (EUROFUNG)-RELATED"/>
    <property type="match status" value="1"/>
</dbReference>
<dbReference type="GO" id="GO:0008270">
    <property type="term" value="F:zinc ion binding"/>
    <property type="evidence" value="ECO:0007669"/>
    <property type="project" value="InterPro"/>
</dbReference>
<dbReference type="CDD" id="cd12148">
    <property type="entry name" value="fungal_TF_MHR"/>
    <property type="match status" value="1"/>
</dbReference>
<dbReference type="SUPFAM" id="SSF57701">
    <property type="entry name" value="Zn2/Cys6 DNA-binding domain"/>
    <property type="match status" value="1"/>
</dbReference>
<dbReference type="PROSITE" id="PS00463">
    <property type="entry name" value="ZN2_CY6_FUNGAL_1"/>
    <property type="match status" value="1"/>
</dbReference>
<evidence type="ECO:0000313" key="9">
    <source>
        <dbReference type="Proteomes" id="UP000076871"/>
    </source>
</evidence>
<sequence>MASTQRYRGRGGPSSGRAPRGSACLNCRRRKFKCDGARPICGPCIRSNREFDCEYTDGPTRSPTQVLEDNISRLEARIYELEHPETVTPSVTLYDPRSAQPVAGPSRVSAPQAPNMPISGPFSGQPEPAAFLAPPQSVQTLNPNFGSDPSPEVIQMLIGHFLPHASQVGFFLHPARFVARATNPQAFTLALALLSAVCLWGARLSRDPALLAHEPVFLQRAVHSVATALAHPPAHALVHAIQAEVLLANYFFTANRLLEGRYHCNAAVALVLSCRLNKLRAVLDDAATAAAVRGVELPPPADAVEEGERINALWSVFILDKSWAVTVGSPSHFNGSPGAQVDTPWPLDIEEYEYGGMHPGVQGSRTAQAFLEDVVPDAEGISSLARLAKGAALFERATRLASQWTPAMVYVEQFATDFLVLDSVIDQFVASLPPIETAPTQNGARTLLLTYTFALAATIQVHGTLKQTGGGTAQEKDVAAAHAAAAALDGIDLAQLPFVDPILAILWTSVCRVLIGEVARVRVLWTSALLHDGDTAAATLEAEHDGHLTALHKILDAMAALAPAAPLMAVQAAKIRQEFEGTPP</sequence>
<evidence type="ECO:0000256" key="3">
    <source>
        <dbReference type="ARBA" id="ARBA00023015"/>
    </source>
</evidence>
<dbReference type="STRING" id="1314785.A0A165GKA4"/>
<dbReference type="SMART" id="SM00066">
    <property type="entry name" value="GAL4"/>
    <property type="match status" value="1"/>
</dbReference>